<sequence length="175" mass="19738">MGLPYHRPKGKDLLLGYDFLYHFNPIIHWKNELSTYDYNHKDSSGTNSSPSNYFATAVNSVALVDEVFKWIKDVGEDAAISSLHLSQGGMDLPPLSFHESLEEQWDEEEEPKDIEIVLNVVPPAYHQSLDVITKVKEEKLPPHCACHHNIKLEGLLPPVGVIYSLSNNDSETLRA</sequence>
<reference evidence="1" key="1">
    <citation type="submission" date="2021-03" db="EMBL/GenBank/DDBJ databases">
        <title>Draft genome sequence of rust myrtle Austropuccinia psidii MF-1, a brazilian biotype.</title>
        <authorList>
            <person name="Quecine M.C."/>
            <person name="Pachon D.M.R."/>
            <person name="Bonatelli M.L."/>
            <person name="Correr F.H."/>
            <person name="Franceschini L.M."/>
            <person name="Leite T.F."/>
            <person name="Margarido G.R.A."/>
            <person name="Almeida C.A."/>
            <person name="Ferrarezi J.A."/>
            <person name="Labate C.A."/>
        </authorList>
    </citation>
    <scope>NUCLEOTIDE SEQUENCE</scope>
    <source>
        <strain evidence="1">MF-1</strain>
    </source>
</reference>
<keyword evidence="2" id="KW-1185">Reference proteome</keyword>
<accession>A0A9Q3DH25</accession>
<protein>
    <submittedName>
        <fullName evidence="1">Uncharacterized protein</fullName>
    </submittedName>
</protein>
<gene>
    <name evidence="1" type="ORF">O181_041273</name>
</gene>
<name>A0A9Q3DH25_9BASI</name>
<dbReference type="Proteomes" id="UP000765509">
    <property type="component" value="Unassembled WGS sequence"/>
</dbReference>
<comment type="caution">
    <text evidence="1">The sequence shown here is derived from an EMBL/GenBank/DDBJ whole genome shotgun (WGS) entry which is preliminary data.</text>
</comment>
<dbReference type="EMBL" id="AVOT02016387">
    <property type="protein sequence ID" value="MBW0501558.1"/>
    <property type="molecule type" value="Genomic_DNA"/>
</dbReference>
<evidence type="ECO:0000313" key="1">
    <source>
        <dbReference type="EMBL" id="MBW0501558.1"/>
    </source>
</evidence>
<dbReference type="AlphaFoldDB" id="A0A9Q3DH25"/>
<proteinExistence type="predicted"/>
<organism evidence="1 2">
    <name type="scientific">Austropuccinia psidii MF-1</name>
    <dbReference type="NCBI Taxonomy" id="1389203"/>
    <lineage>
        <taxon>Eukaryota</taxon>
        <taxon>Fungi</taxon>
        <taxon>Dikarya</taxon>
        <taxon>Basidiomycota</taxon>
        <taxon>Pucciniomycotina</taxon>
        <taxon>Pucciniomycetes</taxon>
        <taxon>Pucciniales</taxon>
        <taxon>Sphaerophragmiaceae</taxon>
        <taxon>Austropuccinia</taxon>
    </lineage>
</organism>
<evidence type="ECO:0000313" key="2">
    <source>
        <dbReference type="Proteomes" id="UP000765509"/>
    </source>
</evidence>